<organism evidence="2 3">
    <name type="scientific">Portunus trituberculatus</name>
    <name type="common">Swimming crab</name>
    <name type="synonym">Neptunus trituberculatus</name>
    <dbReference type="NCBI Taxonomy" id="210409"/>
    <lineage>
        <taxon>Eukaryota</taxon>
        <taxon>Metazoa</taxon>
        <taxon>Ecdysozoa</taxon>
        <taxon>Arthropoda</taxon>
        <taxon>Crustacea</taxon>
        <taxon>Multicrustacea</taxon>
        <taxon>Malacostraca</taxon>
        <taxon>Eumalacostraca</taxon>
        <taxon>Eucarida</taxon>
        <taxon>Decapoda</taxon>
        <taxon>Pleocyemata</taxon>
        <taxon>Brachyura</taxon>
        <taxon>Eubrachyura</taxon>
        <taxon>Portunoidea</taxon>
        <taxon>Portunidae</taxon>
        <taxon>Portuninae</taxon>
        <taxon>Portunus</taxon>
    </lineage>
</organism>
<dbReference type="Proteomes" id="UP000324222">
    <property type="component" value="Unassembled WGS sequence"/>
</dbReference>
<feature type="compositionally biased region" description="Polar residues" evidence="1">
    <location>
        <begin position="47"/>
        <end position="62"/>
    </location>
</feature>
<protein>
    <submittedName>
        <fullName evidence="2">Uncharacterized protein</fullName>
    </submittedName>
</protein>
<reference evidence="2 3" key="1">
    <citation type="submission" date="2019-05" db="EMBL/GenBank/DDBJ databases">
        <title>Another draft genome of Portunus trituberculatus and its Hox gene families provides insights of decapod evolution.</title>
        <authorList>
            <person name="Jeong J.-H."/>
            <person name="Song I."/>
            <person name="Kim S."/>
            <person name="Choi T."/>
            <person name="Kim D."/>
            <person name="Ryu S."/>
            <person name="Kim W."/>
        </authorList>
    </citation>
    <scope>NUCLEOTIDE SEQUENCE [LARGE SCALE GENOMIC DNA]</scope>
    <source>
        <tissue evidence="2">Muscle</tissue>
    </source>
</reference>
<comment type="caution">
    <text evidence="2">The sequence shown here is derived from an EMBL/GenBank/DDBJ whole genome shotgun (WGS) entry which is preliminary data.</text>
</comment>
<dbReference type="EMBL" id="VSRR010020010">
    <property type="protein sequence ID" value="MPC62741.1"/>
    <property type="molecule type" value="Genomic_DNA"/>
</dbReference>
<name>A0A5B7GRE5_PORTR</name>
<evidence type="ECO:0000313" key="2">
    <source>
        <dbReference type="EMBL" id="MPC62741.1"/>
    </source>
</evidence>
<dbReference type="AlphaFoldDB" id="A0A5B7GRE5"/>
<evidence type="ECO:0000313" key="3">
    <source>
        <dbReference type="Proteomes" id="UP000324222"/>
    </source>
</evidence>
<evidence type="ECO:0000256" key="1">
    <source>
        <dbReference type="SAM" id="MobiDB-lite"/>
    </source>
</evidence>
<keyword evidence="3" id="KW-1185">Reference proteome</keyword>
<accession>A0A5B7GRE5</accession>
<gene>
    <name evidence="2" type="ORF">E2C01_056832</name>
</gene>
<proteinExistence type="predicted"/>
<feature type="region of interest" description="Disordered" evidence="1">
    <location>
        <begin position="45"/>
        <end position="73"/>
    </location>
</feature>
<sequence>MKQEADFSKQTLVLPTPRLSLIPLPQPPLFPSSLPDHLPIPSRYKHSSLSLPRSHTSRTASHASLPRSVIPSTASPEFDKGVNTYIQKYCTFIPPFSTVAKLYCHV</sequence>